<comment type="caution">
    <text evidence="8">The sequence shown here is derived from an EMBL/GenBank/DDBJ whole genome shotgun (WGS) entry which is preliminary data.</text>
</comment>
<dbReference type="SUPFAM" id="SSF46785">
    <property type="entry name" value="Winged helix' DNA-binding domain"/>
    <property type="match status" value="1"/>
</dbReference>
<dbReference type="EMBL" id="AYZM01000158">
    <property type="protein sequence ID" value="KRN18277.1"/>
    <property type="molecule type" value="Genomic_DNA"/>
</dbReference>
<keyword evidence="4" id="KW-0805">Transcription regulation</keyword>
<dbReference type="Gene3D" id="3.40.640.10">
    <property type="entry name" value="Type I PLP-dependent aspartate aminotransferase-like (Major domain)"/>
    <property type="match status" value="1"/>
</dbReference>
<evidence type="ECO:0000313" key="8">
    <source>
        <dbReference type="EMBL" id="KRN18277.1"/>
    </source>
</evidence>
<keyword evidence="6" id="KW-0804">Transcription</keyword>
<dbReference type="Pfam" id="PF00392">
    <property type="entry name" value="GntR"/>
    <property type="match status" value="1"/>
</dbReference>
<protein>
    <submittedName>
        <fullName evidence="8">GntR family transcriptional regulator</fullName>
    </submittedName>
</protein>
<dbReference type="InterPro" id="IPR036390">
    <property type="entry name" value="WH_DNA-bd_sf"/>
</dbReference>
<dbReference type="PANTHER" id="PTHR46577">
    <property type="entry name" value="HTH-TYPE TRANSCRIPTIONAL REGULATORY PROTEIN GABR"/>
    <property type="match status" value="1"/>
</dbReference>
<dbReference type="GO" id="GO:0008483">
    <property type="term" value="F:transaminase activity"/>
    <property type="evidence" value="ECO:0007669"/>
    <property type="project" value="UniProtKB-KW"/>
</dbReference>
<comment type="similarity">
    <text evidence="1">In the C-terminal section; belongs to the class-I pyridoxal-phosphate-dependent aminotransferase family.</text>
</comment>
<dbReference type="PATRIC" id="fig|1423804.4.peg.2326"/>
<dbReference type="CDD" id="cd07377">
    <property type="entry name" value="WHTH_GntR"/>
    <property type="match status" value="1"/>
</dbReference>
<dbReference type="Proteomes" id="UP000051442">
    <property type="component" value="Unassembled WGS sequence"/>
</dbReference>
<dbReference type="CDD" id="cd00609">
    <property type="entry name" value="AAT_like"/>
    <property type="match status" value="1"/>
</dbReference>
<dbReference type="InterPro" id="IPR051446">
    <property type="entry name" value="HTH_trans_reg/aminotransferase"/>
</dbReference>
<dbReference type="InterPro" id="IPR004839">
    <property type="entry name" value="Aminotransferase_I/II_large"/>
</dbReference>
<dbReference type="InterPro" id="IPR015424">
    <property type="entry name" value="PyrdxlP-dep_Trfase"/>
</dbReference>
<reference evidence="8 9" key="1">
    <citation type="journal article" date="2015" name="Genome Announc.">
        <title>Expanding the biotechnology potential of lactobacilli through comparative genomics of 213 strains and associated genera.</title>
        <authorList>
            <person name="Sun Z."/>
            <person name="Harris H.M."/>
            <person name="McCann A."/>
            <person name="Guo C."/>
            <person name="Argimon S."/>
            <person name="Zhang W."/>
            <person name="Yang X."/>
            <person name="Jeffery I.B."/>
            <person name="Cooney J.C."/>
            <person name="Kagawa T.F."/>
            <person name="Liu W."/>
            <person name="Song Y."/>
            <person name="Salvetti E."/>
            <person name="Wrobel A."/>
            <person name="Rasinkangas P."/>
            <person name="Parkhill J."/>
            <person name="Rea M.C."/>
            <person name="O'Sullivan O."/>
            <person name="Ritari J."/>
            <person name="Douillard F.P."/>
            <person name="Paul Ross R."/>
            <person name="Yang R."/>
            <person name="Briner A.E."/>
            <person name="Felis G.E."/>
            <person name="de Vos W.M."/>
            <person name="Barrangou R."/>
            <person name="Klaenhammer T.R."/>
            <person name="Caufield P.W."/>
            <person name="Cui Y."/>
            <person name="Zhang H."/>
            <person name="O'Toole P.W."/>
        </authorList>
    </citation>
    <scope>NUCLEOTIDE SEQUENCE [LARGE SCALE GENOMIC DNA]</scope>
    <source>
        <strain evidence="8 9">DSM 23365</strain>
    </source>
</reference>
<accession>A0A0R2EWM9</accession>
<keyword evidence="2" id="KW-0032">Aminotransferase</keyword>
<gene>
    <name evidence="8" type="ORF">FD14_GL002142</name>
</gene>
<dbReference type="InterPro" id="IPR000524">
    <property type="entry name" value="Tscrpt_reg_HTH_GntR"/>
</dbReference>
<dbReference type="InterPro" id="IPR015421">
    <property type="entry name" value="PyrdxlP-dep_Trfase_major"/>
</dbReference>
<evidence type="ECO:0000256" key="4">
    <source>
        <dbReference type="ARBA" id="ARBA00023015"/>
    </source>
</evidence>
<dbReference type="InterPro" id="IPR015422">
    <property type="entry name" value="PyrdxlP-dep_Trfase_small"/>
</dbReference>
<sequence>MLKQLVDAINNGTLLPGTKLPSQRELADYLDLNFTTITRVYKLSQEQGLTYGITGKGTFIAQNASTKVTISLNRQPELTELGFLASFESTNQLMEKVTQQVLHEAHLARLLTYAEPTGTLTHKRVALTYLKRVGVSASLDQLVVTSGGQNALALIIFGLFEPGDRLAVDSFTYTNLIEVAKMHHLQLVPIPSDSEGLSAETLAEICATQTIKGIYLIPDFSNPRGLTYTEARRRQLAEIIRQHGLILIEDDYQSFITINQSQPLPKLSQLVPEQALYVCSMSKPLSSGLRVAYLVVAAQYQQALQRALFNINVKTSALDVEVITQALLSGVAYQMIGQKQRLVKLANQQFDQVFHEPAPATLGLFRWLPINDCGLSGDALEQRFRDAGISIFHSDRFLVGPRPAQTYLRISLASEPMPKLTAGLVRLKELLVDWGLWQPAETRTQR</sequence>
<evidence type="ECO:0000313" key="9">
    <source>
        <dbReference type="Proteomes" id="UP000051442"/>
    </source>
</evidence>
<dbReference type="GO" id="GO:0003677">
    <property type="term" value="F:DNA binding"/>
    <property type="evidence" value="ECO:0007669"/>
    <property type="project" value="UniProtKB-KW"/>
</dbReference>
<dbReference type="AlphaFoldDB" id="A0A0R2EWM9"/>
<dbReference type="Gene3D" id="1.10.10.10">
    <property type="entry name" value="Winged helix-like DNA-binding domain superfamily/Winged helix DNA-binding domain"/>
    <property type="match status" value="1"/>
</dbReference>
<proteinExistence type="inferred from homology"/>
<dbReference type="SUPFAM" id="SSF53383">
    <property type="entry name" value="PLP-dependent transferases"/>
    <property type="match status" value="1"/>
</dbReference>
<keyword evidence="2" id="KW-0808">Transferase</keyword>
<keyword evidence="5" id="KW-0238">DNA-binding</keyword>
<organism evidence="8 9">
    <name type="scientific">Secundilactobacillus similis DSM 23365 = JCM 2765</name>
    <dbReference type="NCBI Taxonomy" id="1423804"/>
    <lineage>
        <taxon>Bacteria</taxon>
        <taxon>Bacillati</taxon>
        <taxon>Bacillota</taxon>
        <taxon>Bacilli</taxon>
        <taxon>Lactobacillales</taxon>
        <taxon>Lactobacillaceae</taxon>
        <taxon>Secundilactobacillus</taxon>
    </lineage>
</organism>
<evidence type="ECO:0000256" key="5">
    <source>
        <dbReference type="ARBA" id="ARBA00023125"/>
    </source>
</evidence>
<dbReference type="STRING" id="1423804.FD14_GL002142"/>
<evidence type="ECO:0000256" key="2">
    <source>
        <dbReference type="ARBA" id="ARBA00022576"/>
    </source>
</evidence>
<keyword evidence="9" id="KW-1185">Reference proteome</keyword>
<dbReference type="GO" id="GO:0030170">
    <property type="term" value="F:pyridoxal phosphate binding"/>
    <property type="evidence" value="ECO:0007669"/>
    <property type="project" value="InterPro"/>
</dbReference>
<evidence type="ECO:0000256" key="1">
    <source>
        <dbReference type="ARBA" id="ARBA00005384"/>
    </source>
</evidence>
<dbReference type="GO" id="GO:0003700">
    <property type="term" value="F:DNA-binding transcription factor activity"/>
    <property type="evidence" value="ECO:0007669"/>
    <property type="project" value="InterPro"/>
</dbReference>
<dbReference type="Pfam" id="PF00155">
    <property type="entry name" value="Aminotran_1_2"/>
    <property type="match status" value="1"/>
</dbReference>
<feature type="domain" description="HTH gntR-type" evidence="7">
    <location>
        <begin position="1"/>
        <end position="63"/>
    </location>
</feature>
<evidence type="ECO:0000256" key="3">
    <source>
        <dbReference type="ARBA" id="ARBA00022898"/>
    </source>
</evidence>
<dbReference type="InterPro" id="IPR036388">
    <property type="entry name" value="WH-like_DNA-bd_sf"/>
</dbReference>
<dbReference type="PROSITE" id="PS50949">
    <property type="entry name" value="HTH_GNTR"/>
    <property type="match status" value="1"/>
</dbReference>
<keyword evidence="3" id="KW-0663">Pyridoxal phosphate</keyword>
<evidence type="ECO:0000256" key="6">
    <source>
        <dbReference type="ARBA" id="ARBA00023163"/>
    </source>
</evidence>
<dbReference type="Gene3D" id="3.90.1150.10">
    <property type="entry name" value="Aspartate Aminotransferase, domain 1"/>
    <property type="match status" value="1"/>
</dbReference>
<dbReference type="SMART" id="SM00345">
    <property type="entry name" value="HTH_GNTR"/>
    <property type="match status" value="1"/>
</dbReference>
<dbReference type="PANTHER" id="PTHR46577:SF1">
    <property type="entry name" value="HTH-TYPE TRANSCRIPTIONAL REGULATORY PROTEIN GABR"/>
    <property type="match status" value="1"/>
</dbReference>
<name>A0A0R2EWM9_9LACO</name>
<evidence type="ECO:0000259" key="7">
    <source>
        <dbReference type="PROSITE" id="PS50949"/>
    </source>
</evidence>